<dbReference type="PANTHER" id="PTHR42732">
    <property type="entry name" value="BETA-GALACTOSIDASE"/>
    <property type="match status" value="1"/>
</dbReference>
<evidence type="ECO:0000259" key="6">
    <source>
        <dbReference type="Pfam" id="PF22666"/>
    </source>
</evidence>
<dbReference type="Gene3D" id="3.20.20.80">
    <property type="entry name" value="Glycosidases"/>
    <property type="match status" value="1"/>
</dbReference>
<dbReference type="InterPro" id="IPR006102">
    <property type="entry name" value="Ig-like_GH2"/>
</dbReference>
<evidence type="ECO:0000259" key="4">
    <source>
        <dbReference type="Pfam" id="PF00703"/>
    </source>
</evidence>
<evidence type="ECO:0000256" key="1">
    <source>
        <dbReference type="ARBA" id="ARBA00007401"/>
    </source>
</evidence>
<dbReference type="InterPro" id="IPR017853">
    <property type="entry name" value="GH"/>
</dbReference>
<dbReference type="EMBL" id="JAAITS010000017">
    <property type="protein sequence ID" value="NSG85334.1"/>
    <property type="molecule type" value="Genomic_DNA"/>
</dbReference>
<dbReference type="Pfam" id="PF22666">
    <property type="entry name" value="Glyco_hydro_2_N2"/>
    <property type="match status" value="1"/>
</dbReference>
<dbReference type="Proteomes" id="UP001644719">
    <property type="component" value="Unassembled WGS sequence"/>
</dbReference>
<feature type="domain" description="Glycoside hydrolase family 2 catalytic" evidence="5">
    <location>
        <begin position="322"/>
        <end position="475"/>
    </location>
</feature>
<reference evidence="7 8" key="1">
    <citation type="journal article" date="2020" name="Cell Host Microbe">
        <title>Functional and Genomic Variation between Human-Derived Isolates of Lachnospiraceae Reveals Inter- and Intra-Species Diversity.</title>
        <authorList>
            <person name="Sorbara M.T."/>
            <person name="Littmann E.R."/>
            <person name="Fontana E."/>
            <person name="Moody T.U."/>
            <person name="Kohout C.E."/>
            <person name="Gjonbalaj M."/>
            <person name="Eaton V."/>
            <person name="Seok R."/>
            <person name="Leiner I.M."/>
            <person name="Pamer E.G."/>
        </authorList>
    </citation>
    <scope>NUCLEOTIDE SEQUENCE [LARGE SCALE GENOMIC DNA]</scope>
    <source>
        <strain evidence="7 8">MSK.17.74</strain>
    </source>
</reference>
<dbReference type="RefSeq" id="WP_148463459.1">
    <property type="nucleotide sequence ID" value="NZ_JAAINN010000030.1"/>
</dbReference>
<dbReference type="PANTHER" id="PTHR42732:SF1">
    <property type="entry name" value="BETA-MANNOSIDASE"/>
    <property type="match status" value="1"/>
</dbReference>
<dbReference type="InterPro" id="IPR006103">
    <property type="entry name" value="Glyco_hydro_2_cat"/>
</dbReference>
<dbReference type="SUPFAM" id="SSF49785">
    <property type="entry name" value="Galactose-binding domain-like"/>
    <property type="match status" value="1"/>
</dbReference>
<dbReference type="Gene3D" id="2.60.40.10">
    <property type="entry name" value="Immunoglobulins"/>
    <property type="match status" value="1"/>
</dbReference>
<evidence type="ECO:0000313" key="7">
    <source>
        <dbReference type="EMBL" id="NSG85334.1"/>
    </source>
</evidence>
<dbReference type="Pfam" id="PF02836">
    <property type="entry name" value="Glyco_hydro_2_C"/>
    <property type="match status" value="1"/>
</dbReference>
<accession>A0ABX2H595</accession>
<keyword evidence="2" id="KW-0378">Hydrolase</keyword>
<organism evidence="7 8">
    <name type="scientific">Blautia faecis</name>
    <dbReference type="NCBI Taxonomy" id="871665"/>
    <lineage>
        <taxon>Bacteria</taxon>
        <taxon>Bacillati</taxon>
        <taxon>Bacillota</taxon>
        <taxon>Clostridia</taxon>
        <taxon>Lachnospirales</taxon>
        <taxon>Lachnospiraceae</taxon>
        <taxon>Blautia</taxon>
    </lineage>
</organism>
<comment type="caution">
    <text evidence="7">The sequence shown here is derived from an EMBL/GenBank/DDBJ whole genome shotgun (WGS) entry which is preliminary data.</text>
</comment>
<evidence type="ECO:0000256" key="3">
    <source>
        <dbReference type="ARBA" id="ARBA00023295"/>
    </source>
</evidence>
<gene>
    <name evidence="7" type="ORF">G5B17_07795</name>
</gene>
<keyword evidence="3" id="KW-0326">Glycosidase</keyword>
<dbReference type="SUPFAM" id="SSF49303">
    <property type="entry name" value="beta-Galactosidase/glucuronidase domain"/>
    <property type="match status" value="2"/>
</dbReference>
<dbReference type="Pfam" id="PF00703">
    <property type="entry name" value="Glyco_hydro_2"/>
    <property type="match status" value="1"/>
</dbReference>
<protein>
    <submittedName>
        <fullName evidence="7">Beta-galactosidase</fullName>
    </submittedName>
</protein>
<proteinExistence type="inferred from homology"/>
<dbReference type="InterPro" id="IPR013783">
    <property type="entry name" value="Ig-like_fold"/>
</dbReference>
<evidence type="ECO:0000259" key="5">
    <source>
        <dbReference type="Pfam" id="PF02836"/>
    </source>
</evidence>
<name>A0ABX2H595_9FIRM</name>
<dbReference type="SUPFAM" id="SSF51445">
    <property type="entry name" value="(Trans)glycosidases"/>
    <property type="match status" value="1"/>
</dbReference>
<feature type="domain" description="Glycoside hydrolase family 2 immunoglobulin-like beta-sandwich" evidence="4">
    <location>
        <begin position="200"/>
        <end position="311"/>
    </location>
</feature>
<dbReference type="GeneID" id="69514010"/>
<dbReference type="InterPro" id="IPR051913">
    <property type="entry name" value="GH2_Domain-Containing"/>
</dbReference>
<dbReference type="Gene3D" id="2.60.120.260">
    <property type="entry name" value="Galactose-binding domain-like"/>
    <property type="match status" value="1"/>
</dbReference>
<evidence type="ECO:0000256" key="2">
    <source>
        <dbReference type="ARBA" id="ARBA00022801"/>
    </source>
</evidence>
<dbReference type="InterPro" id="IPR008979">
    <property type="entry name" value="Galactose-bd-like_sf"/>
</dbReference>
<dbReference type="InterPro" id="IPR054593">
    <property type="entry name" value="Beta-mannosidase-like_N2"/>
</dbReference>
<dbReference type="InterPro" id="IPR036156">
    <property type="entry name" value="Beta-gal/glucu_dom_sf"/>
</dbReference>
<keyword evidence="8" id="KW-1185">Reference proteome</keyword>
<feature type="domain" description="Beta-mannosidase-like galactose-binding" evidence="6">
    <location>
        <begin position="58"/>
        <end position="153"/>
    </location>
</feature>
<evidence type="ECO:0000313" key="8">
    <source>
        <dbReference type="Proteomes" id="UP001644719"/>
    </source>
</evidence>
<comment type="similarity">
    <text evidence="1">Belongs to the glycosyl hydrolase 2 family.</text>
</comment>
<sequence length="728" mass="84031">MKLDLSKNWNILQDVHDTCEQLGLPEREDFMTLQGPQISEWEPLPELKHLQLLFSEHPYWGRELRYFNDAPWWYKKEFELALGAEEHIELCFTNVDYYCKVWLNGVYLGSHEGYSAPFSFSLDEAVQRNGKNRLIVKVWSPWDDEVAANRQERRTFLIYRNMVKGTYEHSDTFIQRDVNPVGIYGSVSLKIQKGAGFAENPEFSYQLDDTLENASLHLKVKIKNLETASLKWSITDCFTGAVVFLKNEDLVGTQSCNDPEPTVASLDGILSHVRLWNTWDKGTPFVYRVKVALCAKDGSVMESYEETTGFRKIEMHRTPEMTKFILNGKDFYMRGTAYFPDAYVSAMNEERYRRDLLQIKNSGFNMLRVHVHVDLPVFYELCDELGLGIMHDSEYNWMHPVDEAFADRFIHIYLETVDMLKKHPSLFCWICMNEPGNLTLNPTPDMDRADCDAMKVSPGPKLFAAVCEHDPSRPVIKGSFCVNDPDSGDSHNYTGSLDGAEGHYSDIYGTTEKMNTEFGFDAPPCIDNLKKMPPVYRRLQPILENLDSIGQYQYYLLKYFIEHYRMQKYKPNAGYVQFLFNDMCPQTFYGIYDYWGLPKKGLQAVLESNMPIGIFLKFKDKLDAIYAVNDYSYPLGTCQVGYSITDETGKVVAEDVKSIVIAEDSLTKLWDFDGTIHSGNVYNVALWIEQDGKLLARNEYHDVFYMPEHTPGHPVHMSHETGCRIYWA</sequence>